<organism evidence="2 3">
    <name type="scientific">Aureispira anguillae</name>
    <dbReference type="NCBI Taxonomy" id="2864201"/>
    <lineage>
        <taxon>Bacteria</taxon>
        <taxon>Pseudomonadati</taxon>
        <taxon>Bacteroidota</taxon>
        <taxon>Saprospiria</taxon>
        <taxon>Saprospirales</taxon>
        <taxon>Saprospiraceae</taxon>
        <taxon>Aureispira</taxon>
    </lineage>
</organism>
<evidence type="ECO:0000313" key="3">
    <source>
        <dbReference type="Proteomes" id="UP001060919"/>
    </source>
</evidence>
<sequence>MKKTESSLLGGGIVTLFIFAYGLKANRGWKYWVFSMIFIAGAGYRIGYALGEDEPEQKPAPSDALEVIERNL</sequence>
<dbReference type="AlphaFoldDB" id="A0A916DT54"/>
<feature type="transmembrane region" description="Helical" evidence="1">
    <location>
        <begin position="7"/>
        <end position="23"/>
    </location>
</feature>
<name>A0A916DT54_9BACT</name>
<keyword evidence="1" id="KW-1133">Transmembrane helix</keyword>
<dbReference type="EMBL" id="AP026867">
    <property type="protein sequence ID" value="BDS12984.1"/>
    <property type="molecule type" value="Genomic_DNA"/>
</dbReference>
<accession>A0A916DT54</accession>
<reference evidence="2" key="1">
    <citation type="submission" date="2022-09" db="EMBL/GenBank/DDBJ databases">
        <title>Aureispira anguillicida sp. nov., isolated from Leptocephalus of Japanese eel Anguilla japonica.</title>
        <authorList>
            <person name="Yuasa K."/>
            <person name="Mekata T."/>
            <person name="Ikunari K."/>
        </authorList>
    </citation>
    <scope>NUCLEOTIDE SEQUENCE</scope>
    <source>
        <strain evidence="2">EL160426</strain>
    </source>
</reference>
<evidence type="ECO:0000313" key="2">
    <source>
        <dbReference type="EMBL" id="BDS12984.1"/>
    </source>
</evidence>
<keyword evidence="1" id="KW-0812">Transmembrane</keyword>
<gene>
    <name evidence="2" type="ORF">AsAng_0037120</name>
</gene>
<evidence type="ECO:0000256" key="1">
    <source>
        <dbReference type="SAM" id="Phobius"/>
    </source>
</evidence>
<dbReference type="KEGG" id="aup:AsAng_0037120"/>
<proteinExistence type="predicted"/>
<dbReference type="Proteomes" id="UP001060919">
    <property type="component" value="Chromosome"/>
</dbReference>
<keyword evidence="1" id="KW-0472">Membrane</keyword>
<dbReference type="RefSeq" id="WP_264788316.1">
    <property type="nucleotide sequence ID" value="NZ_AP026867.1"/>
</dbReference>
<protein>
    <submittedName>
        <fullName evidence="2">Uncharacterized protein</fullName>
    </submittedName>
</protein>
<keyword evidence="3" id="KW-1185">Reference proteome</keyword>